<evidence type="ECO:0000256" key="1">
    <source>
        <dbReference type="SAM" id="MobiDB-lite"/>
    </source>
</evidence>
<sequence>MSNDPSTDSFADRVTREPNLPAAVTSGSRLDPVDYADAFRTTSAATHGWSSRRWAEHVLASARPLTRAQLVAGWLTLGLTVAPGRAERVLGWTVQSQDIDRTLLGARSVLGMRAELVFARHQDAWWFGTRLALDTALARAAWRTVEPIHLGAVQRLLEDANARLVVDGD</sequence>
<evidence type="ECO:0008006" key="4">
    <source>
        <dbReference type="Google" id="ProtNLM"/>
    </source>
</evidence>
<evidence type="ECO:0000313" key="3">
    <source>
        <dbReference type="Proteomes" id="UP000549911"/>
    </source>
</evidence>
<dbReference type="EMBL" id="JACCBW010000001">
    <property type="protein sequence ID" value="NYE35355.1"/>
    <property type="molecule type" value="Genomic_DNA"/>
</dbReference>
<evidence type="ECO:0000313" key="2">
    <source>
        <dbReference type="EMBL" id="NYE35355.1"/>
    </source>
</evidence>
<comment type="caution">
    <text evidence="2">The sequence shown here is derived from an EMBL/GenBank/DDBJ whole genome shotgun (WGS) entry which is preliminary data.</text>
</comment>
<reference evidence="2 3" key="1">
    <citation type="submission" date="2020-07" db="EMBL/GenBank/DDBJ databases">
        <authorList>
            <person name="Partida-Martinez L."/>
            <person name="Huntemann M."/>
            <person name="Clum A."/>
            <person name="Wang J."/>
            <person name="Palaniappan K."/>
            <person name="Ritter S."/>
            <person name="Chen I.-M."/>
            <person name="Stamatis D."/>
            <person name="Reddy T."/>
            <person name="O'Malley R."/>
            <person name="Daum C."/>
            <person name="Shapiro N."/>
            <person name="Ivanova N."/>
            <person name="Kyrpides N."/>
            <person name="Woyke T."/>
        </authorList>
    </citation>
    <scope>NUCLEOTIDE SEQUENCE [LARGE SCALE GENOMIC DNA]</scope>
    <source>
        <strain evidence="2 3">AT2.17</strain>
    </source>
</reference>
<dbReference type="AlphaFoldDB" id="A0A7Y9H048"/>
<gene>
    <name evidence="2" type="ORF">F4692_000459</name>
</gene>
<reference evidence="2 3" key="2">
    <citation type="submission" date="2020-08" db="EMBL/GenBank/DDBJ databases">
        <title>The Agave Microbiome: Exploring the role of microbial communities in plant adaptations to desert environments.</title>
        <authorList>
            <person name="Partida-Martinez L.P."/>
        </authorList>
    </citation>
    <scope>NUCLEOTIDE SEQUENCE [LARGE SCALE GENOMIC DNA]</scope>
    <source>
        <strain evidence="2 3">AT2.17</strain>
    </source>
</reference>
<keyword evidence="3" id="KW-1185">Reference proteome</keyword>
<proteinExistence type="predicted"/>
<accession>A0A7Y9H048</accession>
<protein>
    <recommendedName>
        <fullName evidence="4">DUF2867 domain-containing protein</fullName>
    </recommendedName>
</protein>
<dbReference type="RefSeq" id="WP_257029440.1">
    <property type="nucleotide sequence ID" value="NZ_JACCBW010000001.1"/>
</dbReference>
<feature type="region of interest" description="Disordered" evidence="1">
    <location>
        <begin position="1"/>
        <end position="25"/>
    </location>
</feature>
<name>A0A7Y9H048_9ACTN</name>
<organism evidence="2 3">
    <name type="scientific">Nocardioides cavernae</name>
    <dbReference type="NCBI Taxonomy" id="1921566"/>
    <lineage>
        <taxon>Bacteria</taxon>
        <taxon>Bacillati</taxon>
        <taxon>Actinomycetota</taxon>
        <taxon>Actinomycetes</taxon>
        <taxon>Propionibacteriales</taxon>
        <taxon>Nocardioidaceae</taxon>
        <taxon>Nocardioides</taxon>
    </lineage>
</organism>
<dbReference type="Proteomes" id="UP000549911">
    <property type="component" value="Unassembled WGS sequence"/>
</dbReference>